<dbReference type="AlphaFoldDB" id="A0AAD7IPV9"/>
<dbReference type="Proteomes" id="UP001215280">
    <property type="component" value="Unassembled WGS sequence"/>
</dbReference>
<gene>
    <name evidence="1" type="ORF">DFH07DRAFT_830868</name>
</gene>
<keyword evidence="2" id="KW-1185">Reference proteome</keyword>
<reference evidence="1" key="1">
    <citation type="submission" date="2023-03" db="EMBL/GenBank/DDBJ databases">
        <title>Massive genome expansion in bonnet fungi (Mycena s.s.) driven by repeated elements and novel gene families across ecological guilds.</title>
        <authorList>
            <consortium name="Lawrence Berkeley National Laboratory"/>
            <person name="Harder C.B."/>
            <person name="Miyauchi S."/>
            <person name="Viragh M."/>
            <person name="Kuo A."/>
            <person name="Thoen E."/>
            <person name="Andreopoulos B."/>
            <person name="Lu D."/>
            <person name="Skrede I."/>
            <person name="Drula E."/>
            <person name="Henrissat B."/>
            <person name="Morin E."/>
            <person name="Kohler A."/>
            <person name="Barry K."/>
            <person name="LaButti K."/>
            <person name="Morin E."/>
            <person name="Salamov A."/>
            <person name="Lipzen A."/>
            <person name="Mereny Z."/>
            <person name="Hegedus B."/>
            <person name="Baldrian P."/>
            <person name="Stursova M."/>
            <person name="Weitz H."/>
            <person name="Taylor A."/>
            <person name="Grigoriev I.V."/>
            <person name="Nagy L.G."/>
            <person name="Martin F."/>
            <person name="Kauserud H."/>
        </authorList>
    </citation>
    <scope>NUCLEOTIDE SEQUENCE</scope>
    <source>
        <strain evidence="1">CBHHK188m</strain>
    </source>
</reference>
<accession>A0AAD7IPV9</accession>
<proteinExistence type="predicted"/>
<dbReference type="EMBL" id="JARJLG010000093">
    <property type="protein sequence ID" value="KAJ7747658.1"/>
    <property type="molecule type" value="Genomic_DNA"/>
</dbReference>
<evidence type="ECO:0000313" key="1">
    <source>
        <dbReference type="EMBL" id="KAJ7747658.1"/>
    </source>
</evidence>
<sequence length="173" mass="19388">MACRFPCRRPADQPPPLEGEIVDGRPTPTYVLAWVCDPTTFYRNLGGGTLGEVDDRNFIDVVSHKWEAIPGFGLALAPLPYPGPDGNFYLIAMFNRSKANHLTRVCDVTTDPLIQAARVSMGVNLDSSLEGTLMWYRWPLHWLHAEERERRKERLAWLQSGSQGSGPTLVSVH</sequence>
<name>A0AAD7IPV9_9AGAR</name>
<organism evidence="1 2">
    <name type="scientific">Mycena maculata</name>
    <dbReference type="NCBI Taxonomy" id="230809"/>
    <lineage>
        <taxon>Eukaryota</taxon>
        <taxon>Fungi</taxon>
        <taxon>Dikarya</taxon>
        <taxon>Basidiomycota</taxon>
        <taxon>Agaricomycotina</taxon>
        <taxon>Agaricomycetes</taxon>
        <taxon>Agaricomycetidae</taxon>
        <taxon>Agaricales</taxon>
        <taxon>Marasmiineae</taxon>
        <taxon>Mycenaceae</taxon>
        <taxon>Mycena</taxon>
    </lineage>
</organism>
<evidence type="ECO:0000313" key="2">
    <source>
        <dbReference type="Proteomes" id="UP001215280"/>
    </source>
</evidence>
<comment type="caution">
    <text evidence="1">The sequence shown here is derived from an EMBL/GenBank/DDBJ whole genome shotgun (WGS) entry which is preliminary data.</text>
</comment>
<protein>
    <submittedName>
        <fullName evidence="1">Uncharacterized protein</fullName>
    </submittedName>
</protein>